<reference evidence="2" key="1">
    <citation type="submission" date="2020-05" db="EMBL/GenBank/DDBJ databases">
        <authorList>
            <person name="Chiriac C."/>
            <person name="Salcher M."/>
            <person name="Ghai R."/>
            <person name="Kavagutti S V."/>
        </authorList>
    </citation>
    <scope>NUCLEOTIDE SEQUENCE</scope>
</reference>
<evidence type="ECO:0000259" key="1">
    <source>
        <dbReference type="Pfam" id="PF04466"/>
    </source>
</evidence>
<gene>
    <name evidence="2" type="ORF">UFOVP373_15</name>
</gene>
<dbReference type="PANTHER" id="PTHR39184">
    <property type="match status" value="1"/>
</dbReference>
<accession>A0A6J7X0M1</accession>
<dbReference type="Gene3D" id="3.40.50.300">
    <property type="entry name" value="P-loop containing nucleotide triphosphate hydrolases"/>
    <property type="match status" value="1"/>
</dbReference>
<dbReference type="PANTHER" id="PTHR39184:SF1">
    <property type="entry name" value="PBSX PHAGE TERMINASE LARGE SUBUNIT"/>
    <property type="match status" value="1"/>
</dbReference>
<proteinExistence type="predicted"/>
<protein>
    <submittedName>
        <fullName evidence="2">Phage_term_2, phage terminase, large subunit, PBSX family</fullName>
    </submittedName>
</protein>
<organism evidence="2">
    <name type="scientific">uncultured Caudovirales phage</name>
    <dbReference type="NCBI Taxonomy" id="2100421"/>
    <lineage>
        <taxon>Viruses</taxon>
        <taxon>Duplodnaviria</taxon>
        <taxon>Heunggongvirae</taxon>
        <taxon>Uroviricota</taxon>
        <taxon>Caudoviricetes</taxon>
        <taxon>Peduoviridae</taxon>
        <taxon>Maltschvirus</taxon>
        <taxon>Maltschvirus maltsch</taxon>
    </lineage>
</organism>
<name>A0A6J7X0M1_9CAUD</name>
<dbReference type="InterPro" id="IPR052380">
    <property type="entry name" value="Viral_DNA_packaging_terminase"/>
</dbReference>
<dbReference type="InterPro" id="IPR027417">
    <property type="entry name" value="P-loop_NTPase"/>
</dbReference>
<dbReference type="Pfam" id="PF04466">
    <property type="entry name" value="Terminase_3"/>
    <property type="match status" value="1"/>
</dbReference>
<sequence>MAKNRLQIRTAEAFAPLLSPARYKGAWGGRGSGKSRFFAGLMIEEHLRFQGHRSVCIREVQKSLKQSAKKLLEDTLQTYNLGEAQGFKVFREVIETPGDGIIIFQGMQDHTADSVKSLEGFDRAWAEEAQSLSDRSLSLLRPTIRAEGSELWFSWNPSRPTDPIDQLLRGTVTPSGSTVIRANWSDNPWFPAVLEQERQDCLSNQPERYGHIWEGEYATVLEGAYYAKHLTDAQLDRRIGFVACDPLMKFYAFWDIGGTSSKADATSIWVAQFVGSEVRVLDYYEAVGQPFEAHVNWLRHNGYEDAVCVLPHDGRKHDQVYAVTPMSYLREAGFQVDVVKNQGAGAALQRIDATRRLFPSIRFNAETTQGGRDALGWYHEKRDEARGIGLGPEHDFASHAADAFGLLAVFKAGMATQDDWGTPLRRNLKGIA</sequence>
<dbReference type="InterPro" id="IPR035412">
    <property type="entry name" value="Terminase_L_N"/>
</dbReference>
<feature type="domain" description="Phage terminase large subunit N-terminal" evidence="1">
    <location>
        <begin position="23"/>
        <end position="216"/>
    </location>
</feature>
<dbReference type="EMBL" id="LR798304">
    <property type="protein sequence ID" value="CAB5222552.1"/>
    <property type="molecule type" value="Genomic_DNA"/>
</dbReference>
<evidence type="ECO:0000313" key="2">
    <source>
        <dbReference type="EMBL" id="CAB5222552.1"/>
    </source>
</evidence>